<dbReference type="Proteomes" id="UP000238348">
    <property type="component" value="Chromosome"/>
</dbReference>
<dbReference type="SMART" id="SM00320">
    <property type="entry name" value="WD40"/>
    <property type="match status" value="13"/>
</dbReference>
<keyword evidence="4" id="KW-0472">Membrane</keyword>
<dbReference type="PANTHER" id="PTHR19879:SF9">
    <property type="entry name" value="TRANSCRIPTION INITIATION FACTOR TFIID SUBUNIT 5"/>
    <property type="match status" value="1"/>
</dbReference>
<dbReference type="InterPro" id="IPR015943">
    <property type="entry name" value="WD40/YVTN_repeat-like_dom_sf"/>
</dbReference>
<evidence type="ECO:0000313" key="5">
    <source>
        <dbReference type="EMBL" id="AUX47738.1"/>
    </source>
</evidence>
<dbReference type="InterPro" id="IPR027417">
    <property type="entry name" value="P-loop_NTPase"/>
</dbReference>
<feature type="repeat" description="WD" evidence="3">
    <location>
        <begin position="941"/>
        <end position="973"/>
    </location>
</feature>
<accession>A0A2L0F822</accession>
<dbReference type="PANTHER" id="PTHR19879">
    <property type="entry name" value="TRANSCRIPTION INITIATION FACTOR TFIID"/>
    <property type="match status" value="1"/>
</dbReference>
<dbReference type="PROSITE" id="PS50082">
    <property type="entry name" value="WD_REPEATS_2"/>
    <property type="match status" value="8"/>
</dbReference>
<evidence type="ECO:0000256" key="1">
    <source>
        <dbReference type="ARBA" id="ARBA00022574"/>
    </source>
</evidence>
<evidence type="ECO:0000256" key="2">
    <source>
        <dbReference type="ARBA" id="ARBA00022737"/>
    </source>
</evidence>
<evidence type="ECO:0000256" key="3">
    <source>
        <dbReference type="PROSITE-ProRule" id="PRU00221"/>
    </source>
</evidence>
<dbReference type="InterPro" id="IPR011045">
    <property type="entry name" value="N2O_reductase_N"/>
</dbReference>
<dbReference type="SUPFAM" id="SSF82171">
    <property type="entry name" value="DPP6 N-terminal domain-like"/>
    <property type="match status" value="1"/>
</dbReference>
<keyword evidence="1 3" id="KW-0853">WD repeat</keyword>
<feature type="repeat" description="WD" evidence="3">
    <location>
        <begin position="602"/>
        <end position="633"/>
    </location>
</feature>
<gene>
    <name evidence="5" type="ORF">SOCE26_092620</name>
</gene>
<feature type="repeat" description="WD" evidence="3">
    <location>
        <begin position="643"/>
        <end position="677"/>
    </location>
</feature>
<reference evidence="5 6" key="1">
    <citation type="submission" date="2015-09" db="EMBL/GenBank/DDBJ databases">
        <title>Sorangium comparison.</title>
        <authorList>
            <person name="Zaburannyi N."/>
            <person name="Bunk B."/>
            <person name="Overmann J."/>
            <person name="Mueller R."/>
        </authorList>
    </citation>
    <scope>NUCLEOTIDE SEQUENCE [LARGE SCALE GENOMIC DNA]</scope>
    <source>
        <strain evidence="5 6">So ce26</strain>
    </source>
</reference>
<dbReference type="InterPro" id="IPR011047">
    <property type="entry name" value="Quinoprotein_ADH-like_sf"/>
</dbReference>
<keyword evidence="4" id="KW-0812">Transmembrane</keyword>
<dbReference type="SUPFAM" id="SSF50998">
    <property type="entry name" value="Quinoprotein alcohol dehydrogenase-like"/>
    <property type="match status" value="1"/>
</dbReference>
<evidence type="ECO:0000313" key="6">
    <source>
        <dbReference type="Proteomes" id="UP000238348"/>
    </source>
</evidence>
<keyword evidence="4" id="KW-1133">Transmembrane helix</keyword>
<dbReference type="InterPro" id="IPR001680">
    <property type="entry name" value="WD40_rpt"/>
</dbReference>
<sequence>MTVSPQHGTVLFVTFSAPPDLDQAKASAGDHRRRFQAGGTVGDGAIYIERSADRELFDALRRGELCYVLSTRQIGKSSLRLRVSRQLRAEQLECASVDLGALGADTATPVSWYLGIASEIAEQLGLEPPDDFWDEHWHLGPVHCWLRWLEDVVLVDISAAIVLFLDEIDATLSLPFSRDDFFTGIRAFVNRRAERPANARLTFCLLGVATPRELVSDPTRTPFNIGRSIRLDDFTRAEARGLRAGLDGLVPDPDALLDAIFAWTSGHPYMTQRLCADLTGELRGLDVDDAVARRFLDQARTEDPNLRYAERCLDAHGPHHGPHHRPAHAAKLLGLYKRLLEGERIAADSGDPVQLALRLTGLSAERSRPGGPPCLAVRNRIFGHVFDRAWVRAREEERAITEPLVRWAASGRKDDFLVGGAALAELTSWADGREDLSTEERAFLSACVGAECQKRSMRRLLSVLAVAVTLLGALALVLLWQMGKEEQARIRAQQEVREKDARRLAAQAAKELAEGELQRARLLAVEAALAARASGRPAGPAVVQALGDTVRGPAVAQEVLVGHGGAVLDAAFSPDGRSVATVSADGTARLFRPGEREAPLVLRGHGLGVVAVAFNRDGSRLATASMDGTVRLWHADGHEDRALAARGGAPASVAFSPDGSRVVAGMSDGTIHVWRVDIVDEPPLVVPLGERVIRRAVFNHDGGRILATAISGTVYIVRADGQGSPMPLEGLGQGIEAAEYAPRDDRIVLAAGDGTARVLPAAAGPGPHEPVVLRGHAGPVRCAAFSADGTEVITASADHTARIFRADGKGVPRVLDGHEGTVTRAAFSRDGKSVVTASEDGTTRVWRLDAPGEPLLLHGHAGPLTSVAVSPDGGRIATAGTDKTARVFRADGSGEPLVLQGHEDHVLSADFSPDGARLVTGSADRTARVWRVDGKGQPLVLGTHDDRVVGVAFSPDGTRIVTTSWNGILRIFEDGGQGDPILLRDERAGLLRAAFSPDGKHIVATSGPSVKVWPADGRGAPRVIPSGYGDRAIAALAVSPDGNHIAIAALDEGVRLLRTDGEGEPFVLSGLGTAVRTVAFSSDSARVVAVSSDGSARVLPIDGQGEPLTLLAPGVMLTDAVFTPDATRVVTATNDGTARVFSIAADPLMSRACAYAGRNFTREEWAQLMPDVDYRTTCHEWKDAPVLDAGAAPRRDER</sequence>
<dbReference type="PROSITE" id="PS50294">
    <property type="entry name" value="WD_REPEATS_REGION"/>
    <property type="match status" value="7"/>
</dbReference>
<dbReference type="Pfam" id="PF14516">
    <property type="entry name" value="AAA_35"/>
    <property type="match status" value="1"/>
</dbReference>
<dbReference type="Pfam" id="PF00400">
    <property type="entry name" value="WD40"/>
    <property type="match status" value="9"/>
</dbReference>
<dbReference type="InterPro" id="IPR020472">
    <property type="entry name" value="WD40_PAC1"/>
</dbReference>
<dbReference type="Gene3D" id="2.130.10.10">
    <property type="entry name" value="YVTN repeat-like/Quinoprotein amine dehydrogenase"/>
    <property type="match status" value="4"/>
</dbReference>
<feature type="repeat" description="WD" evidence="3">
    <location>
        <begin position="857"/>
        <end position="888"/>
    </location>
</feature>
<feature type="repeat" description="WD" evidence="3">
    <location>
        <begin position="899"/>
        <end position="933"/>
    </location>
</feature>
<keyword evidence="2" id="KW-0677">Repeat</keyword>
<evidence type="ECO:0000256" key="4">
    <source>
        <dbReference type="SAM" id="Phobius"/>
    </source>
</evidence>
<dbReference type="SUPFAM" id="SSF50974">
    <property type="entry name" value="Nitrous oxide reductase, N-terminal domain"/>
    <property type="match status" value="1"/>
</dbReference>
<feature type="repeat" description="WD" evidence="3">
    <location>
        <begin position="560"/>
        <end position="591"/>
    </location>
</feature>
<name>A0A2L0F822_SORCE</name>
<dbReference type="PRINTS" id="PR00320">
    <property type="entry name" value="GPROTEINBRPT"/>
</dbReference>
<proteinExistence type="predicted"/>
<dbReference type="SUPFAM" id="SSF52540">
    <property type="entry name" value="P-loop containing nucleoside triphosphate hydrolases"/>
    <property type="match status" value="1"/>
</dbReference>
<feature type="repeat" description="WD" evidence="3">
    <location>
        <begin position="773"/>
        <end position="804"/>
    </location>
</feature>
<feature type="transmembrane region" description="Helical" evidence="4">
    <location>
        <begin position="460"/>
        <end position="480"/>
    </location>
</feature>
<protein>
    <submittedName>
        <fullName evidence="5">Uncharacterized protein</fullName>
    </submittedName>
</protein>
<dbReference type="AlphaFoldDB" id="A0A2L0F822"/>
<dbReference type="CDD" id="cd00200">
    <property type="entry name" value="WD40"/>
    <property type="match status" value="2"/>
</dbReference>
<organism evidence="5 6">
    <name type="scientific">Sorangium cellulosum</name>
    <name type="common">Polyangium cellulosum</name>
    <dbReference type="NCBI Taxonomy" id="56"/>
    <lineage>
        <taxon>Bacteria</taxon>
        <taxon>Pseudomonadati</taxon>
        <taxon>Myxococcota</taxon>
        <taxon>Polyangia</taxon>
        <taxon>Polyangiales</taxon>
        <taxon>Polyangiaceae</taxon>
        <taxon>Sorangium</taxon>
    </lineage>
</organism>
<dbReference type="EMBL" id="CP012673">
    <property type="protein sequence ID" value="AUX47738.1"/>
    <property type="molecule type" value="Genomic_DNA"/>
</dbReference>
<feature type="repeat" description="WD" evidence="3">
    <location>
        <begin position="815"/>
        <end position="849"/>
    </location>
</feature>